<dbReference type="Proteomes" id="UP001187471">
    <property type="component" value="Unassembled WGS sequence"/>
</dbReference>
<dbReference type="PANTHER" id="PTHR47203:SF1">
    <property type="entry name" value="HYPOTHETICAL BASE EXCISION DNA REPAIR PROTEIN (EUROFUNG)"/>
    <property type="match status" value="1"/>
</dbReference>
<reference evidence="3" key="1">
    <citation type="submission" date="2022-12" db="EMBL/GenBank/DDBJ databases">
        <title>Draft genome assemblies for two species of Escallonia (Escalloniales).</title>
        <authorList>
            <person name="Chanderbali A."/>
            <person name="Dervinis C."/>
            <person name="Anghel I."/>
            <person name="Soltis D."/>
            <person name="Soltis P."/>
            <person name="Zapata F."/>
        </authorList>
    </citation>
    <scope>NUCLEOTIDE SEQUENCE</scope>
    <source>
        <strain evidence="3">UCBG92.1500</strain>
        <tissue evidence="3">Leaf</tissue>
    </source>
</reference>
<dbReference type="SUPFAM" id="SSF48150">
    <property type="entry name" value="DNA-glycosylase"/>
    <property type="match status" value="1"/>
</dbReference>
<dbReference type="GO" id="GO:0140097">
    <property type="term" value="F:catalytic activity, acting on DNA"/>
    <property type="evidence" value="ECO:0007669"/>
    <property type="project" value="UniProtKB-ARBA"/>
</dbReference>
<dbReference type="InterPro" id="IPR023170">
    <property type="entry name" value="HhH_base_excis_C"/>
</dbReference>
<feature type="region of interest" description="Disordered" evidence="1">
    <location>
        <begin position="69"/>
        <end position="93"/>
    </location>
</feature>
<dbReference type="InterPro" id="IPR011257">
    <property type="entry name" value="DNA_glycosylase"/>
</dbReference>
<dbReference type="Gene3D" id="1.10.340.30">
    <property type="entry name" value="Hypothetical protein, domain 2"/>
    <property type="match status" value="1"/>
</dbReference>
<dbReference type="GO" id="GO:0016787">
    <property type="term" value="F:hydrolase activity"/>
    <property type="evidence" value="ECO:0007669"/>
    <property type="project" value="UniProtKB-ARBA"/>
</dbReference>
<evidence type="ECO:0000259" key="2">
    <source>
        <dbReference type="SMART" id="SM00478"/>
    </source>
</evidence>
<evidence type="ECO:0000313" key="3">
    <source>
        <dbReference type="EMBL" id="KAK2965131.1"/>
    </source>
</evidence>
<dbReference type="SMART" id="SM00478">
    <property type="entry name" value="ENDO3c"/>
    <property type="match status" value="1"/>
</dbReference>
<dbReference type="Gene3D" id="1.10.1670.10">
    <property type="entry name" value="Helix-hairpin-Helix base-excision DNA repair enzymes (C-terminal)"/>
    <property type="match status" value="1"/>
</dbReference>
<dbReference type="AlphaFoldDB" id="A0AA88U1D5"/>
<dbReference type="InterPro" id="IPR003265">
    <property type="entry name" value="HhH-GPD_domain"/>
</dbReference>
<dbReference type="PANTHER" id="PTHR47203">
    <property type="match status" value="1"/>
</dbReference>
<dbReference type="Pfam" id="PF00730">
    <property type="entry name" value="HhH-GPD"/>
    <property type="match status" value="1"/>
</dbReference>
<gene>
    <name evidence="3" type="ORF">RJ640_005294</name>
</gene>
<feature type="domain" description="HhH-GPD" evidence="2">
    <location>
        <begin position="104"/>
        <end position="290"/>
    </location>
</feature>
<evidence type="ECO:0000313" key="4">
    <source>
        <dbReference type="Proteomes" id="UP001187471"/>
    </source>
</evidence>
<protein>
    <recommendedName>
        <fullName evidence="2">HhH-GPD domain-containing protein</fullName>
    </recommendedName>
</protein>
<name>A0AA88U1D5_9ASTE</name>
<feature type="region of interest" description="Disordered" evidence="1">
    <location>
        <begin position="1"/>
        <end position="42"/>
    </location>
</feature>
<comment type="caution">
    <text evidence="3">The sequence shown here is derived from an EMBL/GenBank/DDBJ whole genome shotgun (WGS) entry which is preliminary data.</text>
</comment>
<dbReference type="EMBL" id="JAVXUO010003230">
    <property type="protein sequence ID" value="KAK2965131.1"/>
    <property type="molecule type" value="Genomic_DNA"/>
</dbReference>
<sequence length="323" mass="35994">MRQSRKRKPAELHNHPAAPIKSPTKSSTTAADPYPLYHRPTPEECRTVRDALLAFHGFPQQFAKYREQRLNPPPAKPEPSDGEDVSEPSDQTESVLDGLVSTILSQNTTDVNSRKAFASLKSSFPTWEDVLAAESKGIENAIRCGGLAPTKASCIKNMLSCLLDKRGKLCLEYLRDLSVDEIKSELSHFKGIGPKTVVILSIAVDFDSKRDHSQVACVLMFNLQLDDFPVDTHDRSVDTDASIQVFQIAKSIGWVPAVADTKKTYLHLNLRIPNELKFDLNCLIFTHGKACQKCIKKESKQPKKESVDNSCPLLDYCKNSNLK</sequence>
<evidence type="ECO:0000256" key="1">
    <source>
        <dbReference type="SAM" id="MobiDB-lite"/>
    </source>
</evidence>
<dbReference type="CDD" id="cd00056">
    <property type="entry name" value="ENDO3c"/>
    <property type="match status" value="1"/>
</dbReference>
<accession>A0AA88U1D5</accession>
<dbReference type="GO" id="GO:0006284">
    <property type="term" value="P:base-excision repair"/>
    <property type="evidence" value="ECO:0007669"/>
    <property type="project" value="InterPro"/>
</dbReference>
<proteinExistence type="predicted"/>
<keyword evidence="4" id="KW-1185">Reference proteome</keyword>
<organism evidence="3 4">
    <name type="scientific">Escallonia rubra</name>
    <dbReference type="NCBI Taxonomy" id="112253"/>
    <lineage>
        <taxon>Eukaryota</taxon>
        <taxon>Viridiplantae</taxon>
        <taxon>Streptophyta</taxon>
        <taxon>Embryophyta</taxon>
        <taxon>Tracheophyta</taxon>
        <taxon>Spermatophyta</taxon>
        <taxon>Magnoliopsida</taxon>
        <taxon>eudicotyledons</taxon>
        <taxon>Gunneridae</taxon>
        <taxon>Pentapetalae</taxon>
        <taxon>asterids</taxon>
        <taxon>campanulids</taxon>
        <taxon>Escalloniales</taxon>
        <taxon>Escalloniaceae</taxon>
        <taxon>Escallonia</taxon>
    </lineage>
</organism>